<feature type="domain" description="CxC6 like cysteine cluster associated with KDZ" evidence="3">
    <location>
        <begin position="352"/>
        <end position="416"/>
    </location>
</feature>
<dbReference type="AlphaFoldDB" id="A0A8H6I6J3"/>
<evidence type="ECO:0000313" key="5">
    <source>
        <dbReference type="Proteomes" id="UP000521943"/>
    </source>
</evidence>
<name>A0A8H6I6J3_9AGAR</name>
<dbReference type="Pfam" id="PF18718">
    <property type="entry name" value="CxC5"/>
    <property type="match status" value="1"/>
</dbReference>
<sequence>MTSISIPTLLSALDEHVDLLHDVTLSDIVVFVDICCLLRPTLDLPSLHSTHSGSAALERLPIYAHDFLKACLGWDDNQSDSLKALWYAFKDTVWAMEYSYELTRKLGGRYLPLFVKYGPSRGIAMYHFVPPTRTCLDPACRDYLRTNHSVGRERQLVDGITYPVVVFTQEFGAVPGHCTSLYCNRCKTRYYNNYYITGGTRTYYVGDIPPFLHTAEKTFMDIRTCELFSTMMVTTWVSATNCARIYNDGISKDLYEHSLLSSTAKSTILDVETVWNSLFLYWLVQDAQSRNVVFEYPDSADDQALRLKPALRARNERIAGPGQPEWNHVCDLCCAVEEVPGTDDLVYIRSVVVDGVTVGRPCCGVHDCMNELDSVKDHYCQDPEHQKLVNKCAVIVCKAQRESGHRTCGDPDHRALDSWANMHAKAMFQLRQRLERINATQAVDLEGEGGSEPADNPQGSTHLSDEAIDVDESGICDSDKPETGNRTLRAQFGRKRTHNEELCVASCGVILGRATFYGSEAPNGVRTFLMYLFPTQESLPQVIWHDNNCKIRAMLENDDDPYFRDYFKRCALPVDVFHFNCKHKESDIMCQKYCNPYSWEQLRVDGKWRFNSSAAEQANVWFGSAQPVVREMQAVRYDFFLDEMIIRRNKYTVSELKRKGKSPLNIPRHLLLGTD</sequence>
<reference evidence="4 5" key="1">
    <citation type="submission" date="2020-07" db="EMBL/GenBank/DDBJ databases">
        <title>Comparative genomics of pyrophilous fungi reveals a link between fire events and developmental genes.</title>
        <authorList>
            <consortium name="DOE Joint Genome Institute"/>
            <person name="Steindorff A.S."/>
            <person name="Carver A."/>
            <person name="Calhoun S."/>
            <person name="Stillman K."/>
            <person name="Liu H."/>
            <person name="Lipzen A."/>
            <person name="Pangilinan J."/>
            <person name="Labutti K."/>
            <person name="Bruns T.D."/>
            <person name="Grigoriev I.V."/>
        </authorList>
    </citation>
    <scope>NUCLEOTIDE SEQUENCE [LARGE SCALE GENOMIC DNA]</scope>
    <source>
        <strain evidence="4 5">CBS 144469</strain>
    </source>
</reference>
<organism evidence="4 5">
    <name type="scientific">Ephemerocybe angulata</name>
    <dbReference type="NCBI Taxonomy" id="980116"/>
    <lineage>
        <taxon>Eukaryota</taxon>
        <taxon>Fungi</taxon>
        <taxon>Dikarya</taxon>
        <taxon>Basidiomycota</taxon>
        <taxon>Agaricomycotina</taxon>
        <taxon>Agaricomycetes</taxon>
        <taxon>Agaricomycetidae</taxon>
        <taxon>Agaricales</taxon>
        <taxon>Agaricineae</taxon>
        <taxon>Psathyrellaceae</taxon>
        <taxon>Ephemerocybe</taxon>
    </lineage>
</organism>
<proteinExistence type="predicted"/>
<dbReference type="InterPro" id="IPR040898">
    <property type="entry name" value="CxC6"/>
</dbReference>
<evidence type="ECO:0000313" key="4">
    <source>
        <dbReference type="EMBL" id="KAF6759840.1"/>
    </source>
</evidence>
<dbReference type="EMBL" id="JACGCI010000014">
    <property type="protein sequence ID" value="KAF6759840.1"/>
    <property type="molecule type" value="Genomic_DNA"/>
</dbReference>
<evidence type="ECO:0000256" key="1">
    <source>
        <dbReference type="SAM" id="MobiDB-lite"/>
    </source>
</evidence>
<dbReference type="Proteomes" id="UP000521943">
    <property type="component" value="Unassembled WGS sequence"/>
</dbReference>
<dbReference type="Pfam" id="PF18721">
    <property type="entry name" value="CxC6"/>
    <property type="match status" value="1"/>
</dbReference>
<feature type="region of interest" description="Disordered" evidence="1">
    <location>
        <begin position="444"/>
        <end position="464"/>
    </location>
</feature>
<comment type="caution">
    <text evidence="4">The sequence shown here is derived from an EMBL/GenBank/DDBJ whole genome shotgun (WGS) entry which is preliminary data.</text>
</comment>
<feature type="domain" description="CxC5 like cysteine cluster associated with KDZ" evidence="2">
    <location>
        <begin position="123"/>
        <end position="248"/>
    </location>
</feature>
<keyword evidence="5" id="KW-1185">Reference proteome</keyword>
<protein>
    <recommendedName>
        <fullName evidence="6">CxC5 like cysteine cluster associated with KDZ domain-containing protein</fullName>
    </recommendedName>
</protein>
<dbReference type="InterPro" id="IPR041539">
    <property type="entry name" value="CxC5"/>
</dbReference>
<evidence type="ECO:0000259" key="2">
    <source>
        <dbReference type="Pfam" id="PF18718"/>
    </source>
</evidence>
<gene>
    <name evidence="4" type="ORF">DFP72DRAFT_1098919</name>
</gene>
<accession>A0A8H6I6J3</accession>
<evidence type="ECO:0008006" key="6">
    <source>
        <dbReference type="Google" id="ProtNLM"/>
    </source>
</evidence>
<evidence type="ECO:0000259" key="3">
    <source>
        <dbReference type="Pfam" id="PF18721"/>
    </source>
</evidence>
<dbReference type="OrthoDB" id="2501483at2759"/>